<keyword evidence="2" id="KW-1185">Reference proteome</keyword>
<gene>
    <name evidence="1" type="ORF">FHS11_001024</name>
</gene>
<dbReference type="AlphaFoldDB" id="A0A839SB79"/>
<evidence type="ECO:0000313" key="2">
    <source>
        <dbReference type="Proteomes" id="UP000539265"/>
    </source>
</evidence>
<name>A0A839SB79_9SPHI</name>
<dbReference type="InterPro" id="IPR036188">
    <property type="entry name" value="FAD/NAD-bd_sf"/>
</dbReference>
<protein>
    <recommendedName>
        <fullName evidence="3">Amine oxidase domain-containing protein</fullName>
    </recommendedName>
</protein>
<evidence type="ECO:0008006" key="3">
    <source>
        <dbReference type="Google" id="ProtNLM"/>
    </source>
</evidence>
<dbReference type="EMBL" id="JACHWX010000002">
    <property type="protein sequence ID" value="MBB3054614.1"/>
    <property type="molecule type" value="Genomic_DNA"/>
</dbReference>
<dbReference type="OrthoDB" id="3972913at2"/>
<reference evidence="1" key="1">
    <citation type="submission" date="2020-08" db="EMBL/GenBank/DDBJ databases">
        <title>Genomic Encyclopedia of Type Strains, Phase III (KMG-III): the genomes of soil and plant-associated and newly described type strains.</title>
        <authorList>
            <person name="Whitman W."/>
        </authorList>
    </citation>
    <scope>NUCLEOTIDE SEQUENCE [LARGE SCALE GENOMIC DNA]</scope>
    <source>
        <strain evidence="1">CECT 8628</strain>
    </source>
</reference>
<proteinExistence type="predicted"/>
<accession>A0A839SB79</accession>
<sequence>MKNKTYSIFGAGASGLYTAWRLLNGEPDSKQGEEKRLLAGDTLELYDWGKYDFTKENPGTRAAGARVCTWHYNNDSSQAYLELGGMRYSAWNGQPGAQNPGHRLVTTVINKLDLDKYSVPFNVSANTLFYLRTKNMYLNDISSSNPAPYNVDNYGATTSPDTGFSTIESLAVDPDASPKTRAEWCEFYQNGAINVELPESSVFQKGDKLKNIGYWNLLFDQLGSEGFQYTADGNGYTSNIINWNAAVAIQANDEFTPGSQYKTLTKGYSSLFNALFSAIVQLANQKGIIFDYQPDTRLHSILDQNGKVHFSLATREHPDKKAALKVSDAAWLAMPPYALELVAQATRYADVEGLDVLNHERVQNYLSSAIMQPSYKIGMFFDTPWWINDPNNKNNPVYQAPILAWEITMVVLEALAKKGFPLRYIEKINNCNTILNTPYASSAALIEAVVQCINERLTIEQEKELLAASQRNTIGPSITDTPIRQVVYFGNNALDRDAKPVYGILASYDDEQFTSFWEELEYGNNDAEKVPFSENYQPLIGPRKATAVMVKMLRQQLAALHFGPQADYSIIPEPLECRYMDWSLPPFNAGYHAYAAHYDVCDVQQKIRKPSQLISNADANIFIVGEAYSNDQAWVEGAFCTAESVLNDFFGVLPIIDDENYPFICPCGR</sequence>
<dbReference type="RefSeq" id="WP_096356646.1">
    <property type="nucleotide sequence ID" value="NZ_AP017313.1"/>
</dbReference>
<dbReference type="Gene3D" id="3.90.660.10">
    <property type="match status" value="1"/>
</dbReference>
<comment type="caution">
    <text evidence="1">The sequence shown here is derived from an EMBL/GenBank/DDBJ whole genome shotgun (WGS) entry which is preliminary data.</text>
</comment>
<evidence type="ECO:0000313" key="1">
    <source>
        <dbReference type="EMBL" id="MBB3054614.1"/>
    </source>
</evidence>
<dbReference type="Proteomes" id="UP000539265">
    <property type="component" value="Unassembled WGS sequence"/>
</dbReference>
<dbReference type="SUPFAM" id="SSF51905">
    <property type="entry name" value="FAD/NAD(P)-binding domain"/>
    <property type="match status" value="1"/>
</dbReference>
<organism evidence="1 2">
    <name type="scientific">Mucilaginibacter gotjawali</name>
    <dbReference type="NCBI Taxonomy" id="1550579"/>
    <lineage>
        <taxon>Bacteria</taxon>
        <taxon>Pseudomonadati</taxon>
        <taxon>Bacteroidota</taxon>
        <taxon>Sphingobacteriia</taxon>
        <taxon>Sphingobacteriales</taxon>
        <taxon>Sphingobacteriaceae</taxon>
        <taxon>Mucilaginibacter</taxon>
    </lineage>
</organism>